<dbReference type="KEGG" id="hbi:HBZC1_18220"/>
<dbReference type="EMBL" id="FR871757">
    <property type="protein sequence ID" value="CCB80808.1"/>
    <property type="molecule type" value="Genomic_DNA"/>
</dbReference>
<organism evidence="1 2">
    <name type="scientific">Helicobacter bizzozeronii (strain CIII-1)</name>
    <dbReference type="NCBI Taxonomy" id="1002804"/>
    <lineage>
        <taxon>Bacteria</taxon>
        <taxon>Pseudomonadati</taxon>
        <taxon>Campylobacterota</taxon>
        <taxon>Epsilonproteobacteria</taxon>
        <taxon>Campylobacterales</taxon>
        <taxon>Helicobacteraceae</taxon>
        <taxon>Helicobacter</taxon>
    </lineage>
</organism>
<dbReference type="Proteomes" id="UP000008387">
    <property type="component" value="Chromosome"/>
</dbReference>
<evidence type="ECO:0000313" key="2">
    <source>
        <dbReference type="Proteomes" id="UP000008387"/>
    </source>
</evidence>
<protein>
    <submittedName>
        <fullName evidence="1">Uncharacterized protein</fullName>
    </submittedName>
</protein>
<keyword evidence="2" id="KW-1185">Reference proteome</keyword>
<dbReference type="STRING" id="1002804.HBZC1_18220"/>
<proteinExistence type="predicted"/>
<evidence type="ECO:0000313" key="1">
    <source>
        <dbReference type="EMBL" id="CCB80808.1"/>
    </source>
</evidence>
<accession>F8KPR9</accession>
<gene>
    <name evidence="1" type="ordered locus">HBZC1_18220</name>
</gene>
<sequence length="37" mass="3978">MMLSVPKSCNLILQALGVMGAPNMGRFSVEHLGKLMC</sequence>
<dbReference type="HOGENOM" id="CLU_3344404_0_0_7"/>
<reference evidence="1 2" key="1">
    <citation type="journal article" date="2011" name="J. Bacteriol.">
        <title>Genome sequence of Helicobacter bizzozeronii strain CIII-1, an isolate from human gastric mucosa.</title>
        <authorList>
            <person name="Schott T."/>
            <person name="Rossi M."/>
            <person name="Hanninen M.L."/>
        </authorList>
    </citation>
    <scope>NUCLEOTIDE SEQUENCE [LARGE SCALE GENOMIC DNA]</scope>
    <source>
        <strain evidence="1 2">CIII-1</strain>
    </source>
</reference>
<dbReference type="AlphaFoldDB" id="F8KPR9"/>
<name>F8KPR9_HELBC</name>